<accession>A0A7I8W826</accession>
<evidence type="ECO:0000256" key="4">
    <source>
        <dbReference type="ARBA" id="ARBA00022989"/>
    </source>
</evidence>
<keyword evidence="4 7" id="KW-1133">Transmembrane helix</keyword>
<keyword evidence="10" id="KW-1185">Reference proteome</keyword>
<comment type="caution">
    <text evidence="9">The sequence shown here is derived from an EMBL/GenBank/DDBJ whole genome shotgun (WGS) entry which is preliminary data.</text>
</comment>
<evidence type="ECO:0000256" key="7">
    <source>
        <dbReference type="SAM" id="Phobius"/>
    </source>
</evidence>
<dbReference type="Gene3D" id="1.20.1640.10">
    <property type="entry name" value="Multidrug efflux transporter AcrB transmembrane domain"/>
    <property type="match status" value="2"/>
</dbReference>
<feature type="transmembrane region" description="Helical" evidence="7">
    <location>
        <begin position="734"/>
        <end position="759"/>
    </location>
</feature>
<evidence type="ECO:0000313" key="10">
    <source>
        <dbReference type="Proteomes" id="UP000549394"/>
    </source>
</evidence>
<dbReference type="Pfam" id="PF02460">
    <property type="entry name" value="Patched"/>
    <property type="match status" value="1"/>
</dbReference>
<dbReference type="InterPro" id="IPR003392">
    <property type="entry name" value="PTHD_SSD"/>
</dbReference>
<comment type="subcellular location">
    <subcellularLocation>
        <location evidence="1">Membrane</location>
        <topology evidence="1">Multi-pass membrane protein</topology>
    </subcellularLocation>
</comment>
<evidence type="ECO:0000256" key="1">
    <source>
        <dbReference type="ARBA" id="ARBA00004141"/>
    </source>
</evidence>
<name>A0A7I8W826_9ANNE</name>
<dbReference type="SUPFAM" id="SSF82866">
    <property type="entry name" value="Multidrug efflux transporter AcrB transmembrane domain"/>
    <property type="match status" value="2"/>
</dbReference>
<comment type="similarity">
    <text evidence="2">Belongs to the patched family.</text>
</comment>
<protein>
    <submittedName>
        <fullName evidence="9">DgyrCDS12678</fullName>
    </submittedName>
</protein>
<feature type="transmembrane region" description="Helical" evidence="7">
    <location>
        <begin position="367"/>
        <end position="391"/>
    </location>
</feature>
<keyword evidence="6" id="KW-0325">Glycoprotein</keyword>
<dbReference type="OrthoDB" id="6510177at2759"/>
<feature type="transmembrane region" description="Helical" evidence="7">
    <location>
        <begin position="26"/>
        <end position="46"/>
    </location>
</feature>
<keyword evidence="3 7" id="KW-0812">Transmembrane</keyword>
<feature type="transmembrane region" description="Helical" evidence="7">
    <location>
        <begin position="681"/>
        <end position="701"/>
    </location>
</feature>
<feature type="transmembrane region" description="Helical" evidence="7">
    <location>
        <begin position="263"/>
        <end position="281"/>
    </location>
</feature>
<proteinExistence type="inferred from homology"/>
<feature type="transmembrane region" description="Helical" evidence="7">
    <location>
        <begin position="708"/>
        <end position="728"/>
    </location>
</feature>
<keyword evidence="5 7" id="KW-0472">Membrane</keyword>
<feature type="transmembrane region" description="Helical" evidence="7">
    <location>
        <begin position="471"/>
        <end position="490"/>
    </location>
</feature>
<dbReference type="PROSITE" id="PS50156">
    <property type="entry name" value="SSD"/>
    <property type="match status" value="1"/>
</dbReference>
<organism evidence="9 10">
    <name type="scientific">Dimorphilus gyrociliatus</name>
    <dbReference type="NCBI Taxonomy" id="2664684"/>
    <lineage>
        <taxon>Eukaryota</taxon>
        <taxon>Metazoa</taxon>
        <taxon>Spiralia</taxon>
        <taxon>Lophotrochozoa</taxon>
        <taxon>Annelida</taxon>
        <taxon>Polychaeta</taxon>
        <taxon>Polychaeta incertae sedis</taxon>
        <taxon>Dinophilidae</taxon>
        <taxon>Dimorphilus</taxon>
    </lineage>
</organism>
<dbReference type="AlphaFoldDB" id="A0A7I8W826"/>
<dbReference type="GO" id="GO:0016020">
    <property type="term" value="C:membrane"/>
    <property type="evidence" value="ECO:0007669"/>
    <property type="project" value="UniProtKB-SubCell"/>
</dbReference>
<feature type="transmembrane region" description="Helical" evidence="7">
    <location>
        <begin position="807"/>
        <end position="827"/>
    </location>
</feature>
<dbReference type="Proteomes" id="UP000549394">
    <property type="component" value="Unassembled WGS sequence"/>
</dbReference>
<evidence type="ECO:0000256" key="2">
    <source>
        <dbReference type="ARBA" id="ARBA00005585"/>
    </source>
</evidence>
<evidence type="ECO:0000259" key="8">
    <source>
        <dbReference type="PROSITE" id="PS50156"/>
    </source>
</evidence>
<gene>
    <name evidence="9" type="ORF">DGYR_LOCUS11936</name>
</gene>
<feature type="transmembrane region" description="Helical" evidence="7">
    <location>
        <begin position="293"/>
        <end position="313"/>
    </location>
</feature>
<dbReference type="PANTHER" id="PTHR10796">
    <property type="entry name" value="PATCHED-RELATED"/>
    <property type="match status" value="1"/>
</dbReference>
<dbReference type="InterPro" id="IPR000731">
    <property type="entry name" value="SSD"/>
</dbReference>
<reference evidence="9 10" key="1">
    <citation type="submission" date="2020-08" db="EMBL/GenBank/DDBJ databases">
        <authorList>
            <person name="Hejnol A."/>
        </authorList>
    </citation>
    <scope>NUCLEOTIDE SEQUENCE [LARGE SCALE GENOMIC DNA]</scope>
</reference>
<feature type="transmembrane region" description="Helical" evidence="7">
    <location>
        <begin position="771"/>
        <end position="795"/>
    </location>
</feature>
<evidence type="ECO:0000256" key="5">
    <source>
        <dbReference type="ARBA" id="ARBA00023136"/>
    </source>
</evidence>
<sequence length="878" mass="97540">MKFDIVHKYLTIAFGHIGCVLAKWPLHFLVLVIIICGALSGGVALLDFGKKHDIEQLYAPENSEALDEKARMRRIFKEDENGLFNVVRSSEIGELCSVVVESNTNDSNIFKRETIEDILKIYKTIKDAKTGEYGWKDVCAKWKTDCVVNAYLETLLNMNAANFGPVSYPAHMKPIPNLPPGQGLPLPMADIFGSCNVINGTIVSSEAFQMLFYLRKNVTYTRDWEKEMLNIVENLTKYYPNFKIQRYCSLSIPEEMLKNTEHMIPKFCIVIGAVAILCIIANLSTDIVVAKPYLGLAALITSILSALSAFGLIGYCNVMFTDLSFLSVFLVIGIGVQDSFVITTAWRRTINEQSVQERMMKTMEEAGVAITLTSVTNVVATAIGAISPFLAVRILCLYTAVGLLFAYILQILFFCPCLVLAGRLENENRNSITCQISDNYKDPSLEGETPSGIMIFMRDQYSRILLSKPSMVVVTIVFMAYLALAIYGSIEKIKEGLDAERVVSDNSYVASYYQSLREHYSNYTHPVAIVFDKPLPYWNQSVYNRIEELLNRFETNEYFNGANVTISWTRFLKLGLAAQGLEWPNSEASLYIQLQFMLNSATAKPILDVVPLNLDIQFKPESGAISASRMFVISKGVLNGTARKEFMQVSRDIVADFKDLNVFVYSNIFPLAEQWAIVGRVALQNMGIAAGVMLVFSLLFIPNLTVSIIVTLSIGSICVGVIGFMSWWNVYMDIVATVGGVMCVGFAVDFSAHLAFAYVTNHSNKSKAASALYAVGQAVILGCLSTILCVIPLATSSTYVLRSFFKVMLLVALFGAFHALVVLPVILSMAEIIKHKEGNAGVNRTDDLKLKKQEEVKIKFEIQDKKAGEDNLGMEKES</sequence>
<evidence type="ECO:0000256" key="3">
    <source>
        <dbReference type="ARBA" id="ARBA00022692"/>
    </source>
</evidence>
<evidence type="ECO:0000256" key="6">
    <source>
        <dbReference type="ARBA" id="ARBA00023180"/>
    </source>
</evidence>
<feature type="domain" description="SSD" evidence="8">
    <location>
        <begin position="286"/>
        <end position="420"/>
    </location>
</feature>
<dbReference type="InterPro" id="IPR051697">
    <property type="entry name" value="Patched_domain-protein"/>
</dbReference>
<dbReference type="EMBL" id="CAJFCJ010000020">
    <property type="protein sequence ID" value="CAD5124390.1"/>
    <property type="molecule type" value="Genomic_DNA"/>
</dbReference>
<evidence type="ECO:0000313" key="9">
    <source>
        <dbReference type="EMBL" id="CAD5124390.1"/>
    </source>
</evidence>
<dbReference type="PANTHER" id="PTHR10796:SF92">
    <property type="entry name" value="PATCHED-RELATED, ISOFORM A"/>
    <property type="match status" value="1"/>
</dbReference>
<feature type="transmembrane region" description="Helical" evidence="7">
    <location>
        <begin position="397"/>
        <end position="421"/>
    </location>
</feature>